<comment type="caution">
    <text evidence="1">The sequence shown here is derived from an EMBL/GenBank/DDBJ whole genome shotgun (WGS) entry which is preliminary data.</text>
</comment>
<evidence type="ECO:0000313" key="2">
    <source>
        <dbReference type="Proteomes" id="UP001524569"/>
    </source>
</evidence>
<reference evidence="1 2" key="1">
    <citation type="submission" date="2022-07" db="EMBL/GenBank/DDBJ databases">
        <title>Methylomonas rivi sp. nov., Methylomonas rosea sp. nov., Methylomonas aureus sp. nov. and Methylomonas subterranea sp. nov., four novel methanotrophs isolated from a freshwater creek and the deep terrestrial subsurface.</title>
        <authorList>
            <person name="Abin C."/>
            <person name="Sankaranarayanan K."/>
            <person name="Garner C."/>
            <person name="Sindelar R."/>
            <person name="Kotary K."/>
            <person name="Garner R."/>
            <person name="Barclay S."/>
            <person name="Lawson P."/>
            <person name="Krumholz L."/>
        </authorList>
    </citation>
    <scope>NUCLEOTIDE SEQUENCE [LARGE SCALE GENOMIC DNA]</scope>
    <source>
        <strain evidence="1 2">SURF-1</strain>
    </source>
</reference>
<organism evidence="1 2">
    <name type="scientific">Methylomonas aurea</name>
    <dbReference type="NCBI Taxonomy" id="2952224"/>
    <lineage>
        <taxon>Bacteria</taxon>
        <taxon>Pseudomonadati</taxon>
        <taxon>Pseudomonadota</taxon>
        <taxon>Gammaproteobacteria</taxon>
        <taxon>Methylococcales</taxon>
        <taxon>Methylococcaceae</taxon>
        <taxon>Methylomonas</taxon>
    </lineage>
</organism>
<proteinExistence type="predicted"/>
<name>A0ABT1UND1_9GAMM</name>
<evidence type="ECO:0000313" key="1">
    <source>
        <dbReference type="EMBL" id="MCQ8183155.1"/>
    </source>
</evidence>
<evidence type="ECO:0008006" key="3">
    <source>
        <dbReference type="Google" id="ProtNLM"/>
    </source>
</evidence>
<sequence>MTINKINKIPLTLLFVGIFGTGCQIIDSTNETFVKNNVGLSNGIDFDSTELVVIDPETGEQLTACLQPSETKDRPAAAKTEANKQACQVELFVDGNNPAIRTAIELSKRPIEGQIRRDGQQKPARFVTTLTALYKGSNCYTVTSGGTQYEFCGRRR</sequence>
<accession>A0ABT1UND1</accession>
<protein>
    <recommendedName>
        <fullName evidence="3">Lipoprotein</fullName>
    </recommendedName>
</protein>
<dbReference type="RefSeq" id="WP_256612380.1">
    <property type="nucleotide sequence ID" value="NZ_JANIBM010000037.1"/>
</dbReference>
<dbReference type="PROSITE" id="PS51257">
    <property type="entry name" value="PROKAR_LIPOPROTEIN"/>
    <property type="match status" value="1"/>
</dbReference>
<dbReference type="Proteomes" id="UP001524569">
    <property type="component" value="Unassembled WGS sequence"/>
</dbReference>
<keyword evidence="2" id="KW-1185">Reference proteome</keyword>
<dbReference type="EMBL" id="JANIBM010000037">
    <property type="protein sequence ID" value="MCQ8183155.1"/>
    <property type="molecule type" value="Genomic_DNA"/>
</dbReference>
<gene>
    <name evidence="1" type="ORF">NP603_18720</name>
</gene>